<dbReference type="GO" id="GO:0072686">
    <property type="term" value="C:mitotic spindle"/>
    <property type="evidence" value="ECO:0007669"/>
    <property type="project" value="TreeGrafter"/>
</dbReference>
<dbReference type="PANTHER" id="PTHR23168:SF0">
    <property type="entry name" value="MITOTIC SPINDLE ASSEMBLY CHECKPOINT PROTEIN MAD1"/>
    <property type="match status" value="1"/>
</dbReference>
<evidence type="ECO:0000313" key="9">
    <source>
        <dbReference type="Proteomes" id="UP001301350"/>
    </source>
</evidence>
<dbReference type="Pfam" id="PF05557">
    <property type="entry name" value="MAD"/>
    <property type="match status" value="1"/>
</dbReference>
<accession>A0AAV9IPW8</accession>
<evidence type="ECO:0000256" key="7">
    <source>
        <dbReference type="SAM" id="MobiDB-lite"/>
    </source>
</evidence>
<feature type="region of interest" description="Disordered" evidence="7">
    <location>
        <begin position="97"/>
        <end position="126"/>
    </location>
</feature>
<proteinExistence type="inferred from homology"/>
<reference evidence="8 9" key="1">
    <citation type="submission" date="2022-07" db="EMBL/GenBank/DDBJ databases">
        <title>Genome-wide signatures of adaptation to extreme environments.</title>
        <authorList>
            <person name="Cho C.H."/>
            <person name="Yoon H.S."/>
        </authorList>
    </citation>
    <scope>NUCLEOTIDE SEQUENCE [LARGE SCALE GENOMIC DNA]</scope>
    <source>
        <strain evidence="8 9">DBV 063 E5</strain>
    </source>
</reference>
<dbReference type="GO" id="GO:0051315">
    <property type="term" value="P:attachment of mitotic spindle microtubules to kinetochore"/>
    <property type="evidence" value="ECO:0007669"/>
    <property type="project" value="TreeGrafter"/>
</dbReference>
<dbReference type="EMBL" id="JANCYW010000001">
    <property type="protein sequence ID" value="KAK4534018.1"/>
    <property type="molecule type" value="Genomic_DNA"/>
</dbReference>
<dbReference type="Proteomes" id="UP001301350">
    <property type="component" value="Unassembled WGS sequence"/>
</dbReference>
<evidence type="ECO:0000256" key="2">
    <source>
        <dbReference type="ARBA" id="ARBA00008029"/>
    </source>
</evidence>
<evidence type="ECO:0000256" key="5">
    <source>
        <dbReference type="ARBA" id="ARBA00023242"/>
    </source>
</evidence>
<protein>
    <submittedName>
        <fullName evidence="8">Uncharacterized protein</fullName>
    </submittedName>
</protein>
<dbReference type="GO" id="GO:0051301">
    <property type="term" value="P:cell division"/>
    <property type="evidence" value="ECO:0007669"/>
    <property type="project" value="UniProtKB-KW"/>
</dbReference>
<organism evidence="8 9">
    <name type="scientific">Cyanidium caldarium</name>
    <name type="common">Red alga</name>
    <dbReference type="NCBI Taxonomy" id="2771"/>
    <lineage>
        <taxon>Eukaryota</taxon>
        <taxon>Rhodophyta</taxon>
        <taxon>Bangiophyceae</taxon>
        <taxon>Cyanidiales</taxon>
        <taxon>Cyanidiaceae</taxon>
        <taxon>Cyanidium</taxon>
    </lineage>
</organism>
<dbReference type="InterPro" id="IPR008672">
    <property type="entry name" value="Mad1"/>
</dbReference>
<comment type="subcellular location">
    <subcellularLocation>
        <location evidence="1">Nucleus</location>
    </subcellularLocation>
</comment>
<evidence type="ECO:0000313" key="8">
    <source>
        <dbReference type="EMBL" id="KAK4534018.1"/>
    </source>
</evidence>
<name>A0AAV9IPW8_CYACA</name>
<evidence type="ECO:0000256" key="6">
    <source>
        <dbReference type="ARBA" id="ARBA00023306"/>
    </source>
</evidence>
<dbReference type="Gene3D" id="3.30.457.60">
    <property type="match status" value="1"/>
</dbReference>
<keyword evidence="6" id="KW-0131">Cell cycle</keyword>
<sequence length="246" mass="26776">MEAIRHQQTRSRAPPSSDDAQTCAAGSGQRRAIDKSSPHTIGRRCGATSDAENQPPRSVSSDARTEDEVRELRTQLHTATAECEALRRIVASLQERHNNDLPGAPSSAERPAASPGTGANASTADALKVAQRTREVARAKISEVLESIYYLFGWRLRISGTTYTLESMYAERAEDVIRFERNPRGGFDLVGTDYVNQSLRREVDLLLVQLDSIPAFLAHIQTSLFEQSTAVAGLPPPPPSTAAPPE</sequence>
<comment type="similarity">
    <text evidence="2">Belongs to the MAD1 family.</text>
</comment>
<evidence type="ECO:0000256" key="4">
    <source>
        <dbReference type="ARBA" id="ARBA00022776"/>
    </source>
</evidence>
<evidence type="ECO:0000256" key="1">
    <source>
        <dbReference type="ARBA" id="ARBA00004123"/>
    </source>
</evidence>
<dbReference type="AlphaFoldDB" id="A0AAV9IPW8"/>
<keyword evidence="5" id="KW-0539">Nucleus</keyword>
<keyword evidence="3" id="KW-0132">Cell division</keyword>
<keyword evidence="4" id="KW-0498">Mitosis</keyword>
<evidence type="ECO:0000256" key="3">
    <source>
        <dbReference type="ARBA" id="ARBA00022618"/>
    </source>
</evidence>
<comment type="caution">
    <text evidence="8">The sequence shown here is derived from an EMBL/GenBank/DDBJ whole genome shotgun (WGS) entry which is preliminary data.</text>
</comment>
<dbReference type="GO" id="GO:0000776">
    <property type="term" value="C:kinetochore"/>
    <property type="evidence" value="ECO:0007669"/>
    <property type="project" value="TreeGrafter"/>
</dbReference>
<gene>
    <name evidence="8" type="ORF">CDCA_CDCA01G0043</name>
</gene>
<keyword evidence="9" id="KW-1185">Reference proteome</keyword>
<feature type="compositionally biased region" description="Basic and acidic residues" evidence="7">
    <location>
        <begin position="63"/>
        <end position="72"/>
    </location>
</feature>
<dbReference type="PANTHER" id="PTHR23168">
    <property type="entry name" value="MITOTIC SPINDLE ASSEMBLY CHECKPOINT PROTEIN MAD1 MITOTIC ARREST DEFICIENT-LIKE PROTEIN 1"/>
    <property type="match status" value="1"/>
</dbReference>
<feature type="region of interest" description="Disordered" evidence="7">
    <location>
        <begin position="1"/>
        <end position="72"/>
    </location>
</feature>
<dbReference type="GO" id="GO:0005635">
    <property type="term" value="C:nuclear envelope"/>
    <property type="evidence" value="ECO:0007669"/>
    <property type="project" value="TreeGrafter"/>
</dbReference>
<feature type="compositionally biased region" description="Polar residues" evidence="7">
    <location>
        <begin position="50"/>
        <end position="62"/>
    </location>
</feature>
<dbReference type="GO" id="GO:0007094">
    <property type="term" value="P:mitotic spindle assembly checkpoint signaling"/>
    <property type="evidence" value="ECO:0007669"/>
    <property type="project" value="InterPro"/>
</dbReference>
<feature type="compositionally biased region" description="Low complexity" evidence="7">
    <location>
        <begin position="102"/>
        <end position="115"/>
    </location>
</feature>